<feature type="compositionally biased region" description="Low complexity" evidence="1">
    <location>
        <begin position="186"/>
        <end position="200"/>
    </location>
</feature>
<feature type="non-terminal residue" evidence="2">
    <location>
        <position position="776"/>
    </location>
</feature>
<keyword evidence="3" id="KW-1185">Reference proteome</keyword>
<feature type="non-terminal residue" evidence="2">
    <location>
        <position position="1"/>
    </location>
</feature>
<feature type="compositionally biased region" description="Low complexity" evidence="1">
    <location>
        <begin position="704"/>
        <end position="729"/>
    </location>
</feature>
<feature type="region of interest" description="Disordered" evidence="1">
    <location>
        <begin position="613"/>
        <end position="736"/>
    </location>
</feature>
<feature type="compositionally biased region" description="Low complexity" evidence="1">
    <location>
        <begin position="671"/>
        <end position="683"/>
    </location>
</feature>
<reference evidence="2 3" key="1">
    <citation type="journal article" date="2021" name="Sci. Rep.">
        <title>Genome sequencing of the multicellular alga Astrephomene provides insights into convergent evolution of germ-soma differentiation.</title>
        <authorList>
            <person name="Yamashita S."/>
            <person name="Yamamoto K."/>
            <person name="Matsuzaki R."/>
            <person name="Suzuki S."/>
            <person name="Yamaguchi H."/>
            <person name="Hirooka S."/>
            <person name="Minakuchi Y."/>
            <person name="Miyagishima S."/>
            <person name="Kawachi M."/>
            <person name="Toyoda A."/>
            <person name="Nozaki H."/>
        </authorList>
    </citation>
    <scope>NUCLEOTIDE SEQUENCE [LARGE SCALE GENOMIC DNA]</scope>
    <source>
        <strain evidence="2 3">NIES-4017</strain>
    </source>
</reference>
<name>A0AAD3DIU8_9CHLO</name>
<feature type="region of interest" description="Disordered" evidence="1">
    <location>
        <begin position="360"/>
        <end position="399"/>
    </location>
</feature>
<accession>A0AAD3DIU8</accession>
<feature type="compositionally biased region" description="Acidic residues" evidence="1">
    <location>
        <begin position="382"/>
        <end position="392"/>
    </location>
</feature>
<dbReference type="EMBL" id="BMAR01000001">
    <property type="protein sequence ID" value="GFR41202.1"/>
    <property type="molecule type" value="Genomic_DNA"/>
</dbReference>
<comment type="caution">
    <text evidence="2">The sequence shown here is derived from an EMBL/GenBank/DDBJ whole genome shotgun (WGS) entry which is preliminary data.</text>
</comment>
<feature type="compositionally biased region" description="Acidic residues" evidence="1">
    <location>
        <begin position="658"/>
        <end position="670"/>
    </location>
</feature>
<gene>
    <name evidence="2" type="ORF">Agub_g1872</name>
</gene>
<proteinExistence type="predicted"/>
<protein>
    <submittedName>
        <fullName evidence="2">Uncharacterized protein</fullName>
    </submittedName>
</protein>
<evidence type="ECO:0000313" key="2">
    <source>
        <dbReference type="EMBL" id="GFR41202.1"/>
    </source>
</evidence>
<dbReference type="AlphaFoldDB" id="A0AAD3DIU8"/>
<feature type="compositionally biased region" description="Basic residues" evidence="1">
    <location>
        <begin position="367"/>
        <end position="376"/>
    </location>
</feature>
<evidence type="ECO:0000256" key="1">
    <source>
        <dbReference type="SAM" id="MobiDB-lite"/>
    </source>
</evidence>
<dbReference type="Proteomes" id="UP001054857">
    <property type="component" value="Unassembled WGS sequence"/>
</dbReference>
<evidence type="ECO:0000313" key="3">
    <source>
        <dbReference type="Proteomes" id="UP001054857"/>
    </source>
</evidence>
<feature type="region of interest" description="Disordered" evidence="1">
    <location>
        <begin position="153"/>
        <end position="220"/>
    </location>
</feature>
<organism evidence="2 3">
    <name type="scientific">Astrephomene gubernaculifera</name>
    <dbReference type="NCBI Taxonomy" id="47775"/>
    <lineage>
        <taxon>Eukaryota</taxon>
        <taxon>Viridiplantae</taxon>
        <taxon>Chlorophyta</taxon>
        <taxon>core chlorophytes</taxon>
        <taxon>Chlorophyceae</taxon>
        <taxon>CS clade</taxon>
        <taxon>Chlamydomonadales</taxon>
        <taxon>Astrephomenaceae</taxon>
        <taxon>Astrephomene</taxon>
    </lineage>
</organism>
<feature type="compositionally biased region" description="Low complexity" evidence="1">
    <location>
        <begin position="628"/>
        <end position="641"/>
    </location>
</feature>
<sequence>AASGGHPGQGLTHSTWGSAEGALRPFVSVLRLSDDANVRAMALAAVAGAMTTHARGLGAGWRVAMEALRRAAEDPAPAVYEQAMGAMEVAVAALFRTPAAVTMTAAVAATQPPGHDCYAETLRAVLTAIRNPHHPDRAPSVVQVLVRCGERLAQRPPLPPPAASSAAGAGHMSGYASPYSSRHRQLAPQQSWSQTQQPSADPSAPLSPHQTNTSAGAAAGSGTGSLLDQLALSYASSSRPSSLDEWALLVEVVADVAATRNAPRLAAAGLEAALDLMRTHSGLWGPAAWRVMLRKVVAAVAFRVPPALDPASYPAEAAAAAAAGLPHESICAGFVARVDRLFPLMCAQLAPLAAAAAAADEEQSRNGGRRRRHPRRATYDSSSDEDAGDDGEYGSGPPPDLHRELLTLLAETCLGWFRHPAEAVARAGLSSLSRLLDATGGVVLAGGSTAAAATAAVPSRAAATATAVDEDPAVLRGWEVLLPLISSTVDAELTRVTDFTERLRRQQCSAAAPSAAAAAAPAAASPVTAPAVPAPAVSAPFSGAAGKAAQHSLEPDVRSLRCRCRMLVLLQRLLAEFAARHVAALPWRVTRQLVGVLAGAARRLMAFNMREELPEQGQQKEEEEEARAGAAAEAAEAAAAGDGEEPSGRSTGDGWGDGWDEDEWDEDGAEQQDAAGPRSSEAAAPRRRRASGAGGSGKGDGRASGRSSSTLSRAPASTAAVATTAASPSPGGGALAGARLQLAAPQLQLTAATAHDSMRPALARLEVEAADAAMTL</sequence>